<dbReference type="EMBL" id="JALLKP010000091">
    <property type="protein sequence ID" value="KAK2194538.1"/>
    <property type="molecule type" value="Genomic_DNA"/>
</dbReference>
<organism evidence="3 4">
    <name type="scientific">Babesia duncani</name>
    <dbReference type="NCBI Taxonomy" id="323732"/>
    <lineage>
        <taxon>Eukaryota</taxon>
        <taxon>Sar</taxon>
        <taxon>Alveolata</taxon>
        <taxon>Apicomplexa</taxon>
        <taxon>Aconoidasida</taxon>
        <taxon>Piroplasmida</taxon>
        <taxon>Babesiidae</taxon>
        <taxon>Babesia</taxon>
    </lineage>
</organism>
<dbReference type="EMBL" id="JALLKP010000001">
    <property type="protein sequence ID" value="KAK2197409.1"/>
    <property type="molecule type" value="Genomic_DNA"/>
</dbReference>
<dbReference type="Proteomes" id="UP001214638">
    <property type="component" value="Unassembled WGS sequence"/>
</dbReference>
<gene>
    <name evidence="3" type="ORF">BdWA1_000409</name>
    <name evidence="2" type="ORF">BdWA1_003922</name>
    <name evidence="1" type="ORF">BdWA1_003993</name>
</gene>
<name>A0AAD9UPZ4_9APIC</name>
<reference evidence="3" key="1">
    <citation type="journal article" date="2023" name="Nat. Microbiol.">
        <title>Babesia duncani multi-omics identifies virulence factors and drug targets.</title>
        <authorList>
            <person name="Singh P."/>
            <person name="Lonardi S."/>
            <person name="Liang Q."/>
            <person name="Vydyam P."/>
            <person name="Khabirova E."/>
            <person name="Fang T."/>
            <person name="Gihaz S."/>
            <person name="Thekkiniath J."/>
            <person name="Munshi M."/>
            <person name="Abel S."/>
            <person name="Ciampossin L."/>
            <person name="Batugedara G."/>
            <person name="Gupta M."/>
            <person name="Lu X.M."/>
            <person name="Lenz T."/>
            <person name="Chakravarty S."/>
            <person name="Cornillot E."/>
            <person name="Hu Y."/>
            <person name="Ma W."/>
            <person name="Gonzalez L.M."/>
            <person name="Sanchez S."/>
            <person name="Estrada K."/>
            <person name="Sanchez-Flores A."/>
            <person name="Montero E."/>
            <person name="Harb O.S."/>
            <person name="Le Roch K.G."/>
            <person name="Mamoun C.B."/>
        </authorList>
    </citation>
    <scope>NUCLEOTIDE SEQUENCE</scope>
    <source>
        <strain evidence="3">WA1</strain>
    </source>
</reference>
<keyword evidence="4" id="KW-1185">Reference proteome</keyword>
<sequence>MSTASINLLNRTKYAQNKRKYFAAGNTLLSLLQRPLFVVDTFQQCKQQRKLEAIRKAFVNKRKSKRGLLDKLCLPHAYTHAFGDPKFMSINELCATCEAAANLNLRDADFWTQICDKLRRVRDVMGIEQLVACLQNISHVNHYDPDLLRMLSKELVDDIDRLEIFKVAQVLQCYYNNNVYSIDLVNAAGQKCTKELSRNLESLTRESPKNTFLFKLLDNLQADLKSDTATRGEIPDSTLSTLGTLCKCLCYFGYRNSSLYLTIASIFIHSWRRMDIYKRCLLFYTLDPNLLEEIDGNNSKITNDIILEMLKVALQFKNELVIGAWNACNQEYNIPAIIVGCNDEKAITNIYKALDISSGTRVFSRFICSICDKMNRLGKNGFLDYKLDFNVIMEKFADHVIACTQLSLDNIKSPCDLNVKHLLVESLLDAIVALNCTWRMSSTNQASTNYIHRATFTDSDDNIHAQIYRQDFKIEIDAYTGKILAGFIKGICKLGCKGQDSQRLVYALETLAIASMKKNLISIGNCIEVNQMQLSLDEIQSAYDIITLEIVRRFVSLSQQDIYRTILATKYAQTKANDILLYHLNTFPKFSRMKKTRYKIACTNPYKALWTPLAIKPKHKY</sequence>
<dbReference type="GeneID" id="94334707"/>
<dbReference type="EMBL" id="JALLKP010000076">
    <property type="protein sequence ID" value="KAK2194608.1"/>
    <property type="molecule type" value="Genomic_DNA"/>
</dbReference>
<evidence type="ECO:0000313" key="1">
    <source>
        <dbReference type="EMBL" id="KAK2194538.1"/>
    </source>
</evidence>
<accession>A0AAD9UPZ4</accession>
<comment type="caution">
    <text evidence="3">The sequence shown here is derived from an EMBL/GenBank/DDBJ whole genome shotgun (WGS) entry which is preliminary data.</text>
</comment>
<protein>
    <submittedName>
        <fullName evidence="3">Uncharacterized protein</fullName>
    </submittedName>
</protein>
<evidence type="ECO:0000313" key="3">
    <source>
        <dbReference type="EMBL" id="KAK2197409.1"/>
    </source>
</evidence>
<dbReference type="AlphaFoldDB" id="A0AAD9UPZ4"/>
<dbReference type="KEGG" id="bdw:94334707"/>
<evidence type="ECO:0000313" key="2">
    <source>
        <dbReference type="EMBL" id="KAK2194608.1"/>
    </source>
</evidence>
<proteinExistence type="predicted"/>
<dbReference type="RefSeq" id="XP_067804251.1">
    <property type="nucleotide sequence ID" value="XM_067945460.1"/>
</dbReference>
<evidence type="ECO:0000313" key="4">
    <source>
        <dbReference type="Proteomes" id="UP001214638"/>
    </source>
</evidence>